<evidence type="ECO:0000313" key="3">
    <source>
        <dbReference type="Proteomes" id="UP000193623"/>
    </source>
</evidence>
<protein>
    <submittedName>
        <fullName evidence="2">Uncharacterized protein</fullName>
    </submittedName>
</protein>
<proteinExistence type="predicted"/>
<dbReference type="RefSeq" id="WP_200811306.1">
    <property type="nucleotide sequence ID" value="NZ_FWFT01000003.1"/>
</dbReference>
<reference evidence="2 3" key="1">
    <citation type="submission" date="2017-03" db="EMBL/GenBank/DDBJ databases">
        <authorList>
            <person name="Afonso C.L."/>
            <person name="Miller P.J."/>
            <person name="Scott M.A."/>
            <person name="Spackman E."/>
            <person name="Goraichik I."/>
            <person name="Dimitrov K.M."/>
            <person name="Suarez D.L."/>
            <person name="Swayne D.E."/>
        </authorList>
    </citation>
    <scope>NUCLEOTIDE SEQUENCE [LARGE SCALE GENOMIC DNA]</scope>
    <source>
        <strain evidence="2 3">CECT 8397</strain>
    </source>
</reference>
<dbReference type="EMBL" id="FWFT01000003">
    <property type="protein sequence ID" value="SLN39775.1"/>
    <property type="molecule type" value="Genomic_DNA"/>
</dbReference>
<name>A0A1Y5SKI2_9RHOB</name>
<dbReference type="PROSITE" id="PS51257">
    <property type="entry name" value="PROKAR_LIPOPROTEIN"/>
    <property type="match status" value="1"/>
</dbReference>
<accession>A0A1Y5SKI2</accession>
<feature type="chain" id="PRO_5012961051" evidence="1">
    <location>
        <begin position="26"/>
        <end position="49"/>
    </location>
</feature>
<organism evidence="2 3">
    <name type="scientific">Pseudooctadecabacter jejudonensis</name>
    <dbReference type="NCBI Taxonomy" id="1391910"/>
    <lineage>
        <taxon>Bacteria</taxon>
        <taxon>Pseudomonadati</taxon>
        <taxon>Pseudomonadota</taxon>
        <taxon>Alphaproteobacteria</taxon>
        <taxon>Rhodobacterales</taxon>
        <taxon>Paracoccaceae</taxon>
        <taxon>Pseudooctadecabacter</taxon>
    </lineage>
</organism>
<evidence type="ECO:0000256" key="1">
    <source>
        <dbReference type="SAM" id="SignalP"/>
    </source>
</evidence>
<gene>
    <name evidence="2" type="ORF">PSJ8397_01970</name>
</gene>
<sequence>MSKSIKSFVAVSLLAVMAACGSSDAGDVEEFVVVDPVPVTVEPVFNGKL</sequence>
<feature type="signal peptide" evidence="1">
    <location>
        <begin position="1"/>
        <end position="25"/>
    </location>
</feature>
<evidence type="ECO:0000313" key="2">
    <source>
        <dbReference type="EMBL" id="SLN39775.1"/>
    </source>
</evidence>
<dbReference type="AlphaFoldDB" id="A0A1Y5SKI2"/>
<dbReference type="Proteomes" id="UP000193623">
    <property type="component" value="Unassembled WGS sequence"/>
</dbReference>
<keyword evidence="3" id="KW-1185">Reference proteome</keyword>
<keyword evidence="1" id="KW-0732">Signal</keyword>